<keyword evidence="3" id="KW-1185">Reference proteome</keyword>
<evidence type="ECO:0000259" key="1">
    <source>
        <dbReference type="Pfam" id="PF18014"/>
    </source>
</evidence>
<feature type="domain" description="YitH/HolE acetyltransferase (GNAT)" evidence="1">
    <location>
        <begin position="1"/>
        <end position="71"/>
    </location>
</feature>
<dbReference type="AlphaFoldDB" id="A0A0E9NKJ4"/>
<dbReference type="RefSeq" id="XP_019021333.1">
    <property type="nucleotide sequence ID" value="XM_019165791.1"/>
</dbReference>
<protein>
    <recommendedName>
        <fullName evidence="1">YitH/HolE acetyltransferase (GNAT) domain-containing protein</fullName>
    </recommendedName>
</protein>
<organism evidence="2 3">
    <name type="scientific">Saitoella complicata (strain BCRC 22490 / CBS 7301 / JCM 7358 / NBRC 10748 / NRRL Y-17804)</name>
    <dbReference type="NCBI Taxonomy" id="698492"/>
    <lineage>
        <taxon>Eukaryota</taxon>
        <taxon>Fungi</taxon>
        <taxon>Dikarya</taxon>
        <taxon>Ascomycota</taxon>
        <taxon>Taphrinomycotina</taxon>
        <taxon>Taphrinomycotina incertae sedis</taxon>
        <taxon>Saitoella</taxon>
    </lineage>
</organism>
<name>A0A0E9NKJ4_SAICN</name>
<evidence type="ECO:0000313" key="3">
    <source>
        <dbReference type="Proteomes" id="UP000033140"/>
    </source>
</evidence>
<dbReference type="InterPro" id="IPR041496">
    <property type="entry name" value="YitH/HolE_GNAT"/>
</dbReference>
<evidence type="ECO:0000313" key="2">
    <source>
        <dbReference type="EMBL" id="GAO50226.1"/>
    </source>
</evidence>
<dbReference type="Pfam" id="PF18014">
    <property type="entry name" value="Acetyltransf_18"/>
    <property type="match status" value="1"/>
</dbReference>
<proteinExistence type="predicted"/>
<sequence length="135" mass="15060">MQGWLSTPNSAAYGIRSSGQLIGWAHIRPSVDGYRTGPLTASNSNPDHARLLFSSLLSFAASTNISTNTRKTRVMVHIMEEKQATLSREGDWEYLGMRFERMWRMTQGDIGKGEKGGSVRGDREMMWMAMDPGMG</sequence>
<reference evidence="2 3" key="1">
    <citation type="journal article" date="2011" name="J. Gen. Appl. Microbiol.">
        <title>Draft genome sequencing of the enigmatic yeast Saitoella complicata.</title>
        <authorList>
            <person name="Nishida H."/>
            <person name="Hamamoto M."/>
            <person name="Sugiyama J."/>
        </authorList>
    </citation>
    <scope>NUCLEOTIDE SEQUENCE [LARGE SCALE GENOMIC DNA]</scope>
    <source>
        <strain evidence="2 3">NRRL Y-17804</strain>
    </source>
</reference>
<gene>
    <name evidence="2" type="ORF">G7K_4358-t1</name>
</gene>
<accession>A0A0E9NKJ4</accession>
<dbReference type="EMBL" id="BACD03000030">
    <property type="protein sequence ID" value="GAO50226.1"/>
    <property type="molecule type" value="Genomic_DNA"/>
</dbReference>
<reference evidence="2 3" key="2">
    <citation type="journal article" date="2014" name="J. Gen. Appl. Microbiol.">
        <title>The early diverging ascomycetous budding yeast Saitoella complicata has three histone deacetylases belonging to the Clr6, Hos2, and Rpd3 lineages.</title>
        <authorList>
            <person name="Nishida H."/>
            <person name="Matsumoto T."/>
            <person name="Kondo S."/>
            <person name="Hamamoto M."/>
            <person name="Yoshikawa H."/>
        </authorList>
    </citation>
    <scope>NUCLEOTIDE SEQUENCE [LARGE SCALE GENOMIC DNA]</scope>
    <source>
        <strain evidence="2 3">NRRL Y-17804</strain>
    </source>
</reference>
<dbReference type="Proteomes" id="UP000033140">
    <property type="component" value="Unassembled WGS sequence"/>
</dbReference>
<reference evidence="2 3" key="3">
    <citation type="journal article" date="2015" name="Genome Announc.">
        <title>Draft Genome Sequence of the Archiascomycetous Yeast Saitoella complicata.</title>
        <authorList>
            <person name="Yamauchi K."/>
            <person name="Kondo S."/>
            <person name="Hamamoto M."/>
            <person name="Takahashi Y."/>
            <person name="Ogura Y."/>
            <person name="Hayashi T."/>
            <person name="Nishida H."/>
        </authorList>
    </citation>
    <scope>NUCLEOTIDE SEQUENCE [LARGE SCALE GENOMIC DNA]</scope>
    <source>
        <strain evidence="2 3">NRRL Y-17804</strain>
    </source>
</reference>
<comment type="caution">
    <text evidence="2">The sequence shown here is derived from an EMBL/GenBank/DDBJ whole genome shotgun (WGS) entry which is preliminary data.</text>
</comment>